<sequence length="362" mass="42774">MTPVTFECISVALVSLFFIKILAYIYKQKCEKDNSKVKKGKENNNNSTMNVKLDIVCDITNSFGKYYTKEVLKKKNILGIIPVYKSYNKEYENVDKFNGFMAEFFKFLDLRNGKVILASDNNSINNYINPLSKIEDTENENDEEDILLASCIIYEKILIIVCVINYDMDIEKQLDYFLKNQKNDLLIVINNLFLNSNLKDEKNYKNMELLEKKCSLVPKGDVNNLLSFFDFMNIKKGCISDLYSIIQINMKNFRYFYKLLGNTTSGTFFNGHVYDNFMSTNIYNSLMDIYDDLISETIKKDKKKINIKKFYTFYCVKCDYKKIVKLSLMKLENNFFLFYIYNIYSYIYYQLILYVSQKNSTY</sequence>
<dbReference type="Proteomes" id="UP000054289">
    <property type="component" value="Unassembled WGS sequence"/>
</dbReference>
<keyword evidence="1" id="KW-0812">Transmembrane</keyword>
<feature type="transmembrane region" description="Helical" evidence="1">
    <location>
        <begin position="335"/>
        <end position="355"/>
    </location>
</feature>
<dbReference type="EMBL" id="CH672168">
    <property type="protein sequence ID" value="KOB63321.1"/>
    <property type="molecule type" value="Genomic_DNA"/>
</dbReference>
<reference evidence="3" key="2">
    <citation type="submission" date="2006-03" db="EMBL/GenBank/DDBJ databases">
        <title>The genome sequence of the Plasmodium falciparum HB3.</title>
        <authorList>
            <consortium name="The Broad Institute Genome Sequencing Platform"/>
            <person name="Birren B."/>
            <person name="Lander E."/>
            <person name="Galagan J."/>
            <person name="Nusbaum C."/>
            <person name="Devon K."/>
            <person name="Henn M."/>
            <person name="Jaffe D."/>
            <person name="Butler J."/>
            <person name="Alvarez P."/>
            <person name="Gnerre S."/>
            <person name="Grabherr M."/>
            <person name="Kleber M."/>
            <person name="Mauceli E."/>
            <person name="Brockman W."/>
            <person name="MacCallum I.A."/>
            <person name="Rounsley S."/>
            <person name="Young S."/>
            <person name="LaButti K."/>
            <person name="Pushparaj V."/>
            <person name="DeCaprio D."/>
            <person name="Crawford M."/>
            <person name="Koehrsen M."/>
            <person name="Engels R."/>
            <person name="Montgomery P."/>
            <person name="Pearson M."/>
            <person name="Howarth C."/>
            <person name="Larson L."/>
            <person name="Luoma S."/>
            <person name="White J."/>
            <person name="Kodira C."/>
            <person name="Zeng Q."/>
            <person name="Oleary S."/>
            <person name="Yandava C."/>
            <person name="Alvarado L."/>
            <person name="Wirth D."/>
            <person name="Volkman S."/>
            <person name="Hartl D."/>
        </authorList>
    </citation>
    <scope>NUCLEOTIDE SEQUENCE [LARGE SCALE GENOMIC DNA]</scope>
</reference>
<keyword evidence="1" id="KW-0472">Membrane</keyword>
<protein>
    <submittedName>
        <fullName evidence="2">Uncharacterized protein</fullName>
    </submittedName>
</protein>
<keyword evidence="1" id="KW-1133">Transmembrane helix</keyword>
<proteinExistence type="predicted"/>
<evidence type="ECO:0000313" key="2">
    <source>
        <dbReference type="EMBL" id="KOB63321.1"/>
    </source>
</evidence>
<organism evidence="2 3">
    <name type="scientific">Plasmodium falciparum (isolate HB3)</name>
    <dbReference type="NCBI Taxonomy" id="137071"/>
    <lineage>
        <taxon>Eukaryota</taxon>
        <taxon>Sar</taxon>
        <taxon>Alveolata</taxon>
        <taxon>Apicomplexa</taxon>
        <taxon>Aconoidasida</taxon>
        <taxon>Haemosporida</taxon>
        <taxon>Plasmodiidae</taxon>
        <taxon>Plasmodium</taxon>
        <taxon>Plasmodium (Laverania)</taxon>
    </lineage>
</organism>
<accession>A0A0L7KJT9</accession>
<dbReference type="AlphaFoldDB" id="A0A0L7KJT9"/>
<gene>
    <name evidence="2" type="ORF">PFHG_05089</name>
</gene>
<evidence type="ECO:0000313" key="3">
    <source>
        <dbReference type="Proteomes" id="UP000054289"/>
    </source>
</evidence>
<dbReference type="KEGG" id="pfh:PFHG_05089"/>
<dbReference type="OrthoDB" id="384893at2759"/>
<reference evidence="2 3" key="1">
    <citation type="submission" date="2006-03" db="EMBL/GenBank/DDBJ databases">
        <title>Annotation of Plasmodium falciparum HB3.</title>
        <authorList>
            <consortium name="The Broad Institute Genome Sequencing Platform"/>
            <person name="Volkman S.K."/>
            <person name="Neafsey D.E."/>
            <person name="Dash A.P."/>
            <person name="Chitnis C.E."/>
            <person name="Hartl D.L."/>
            <person name="Young S.K."/>
            <person name="Zeng Q."/>
            <person name="Koehrsen M."/>
            <person name="Alvarado L."/>
            <person name="Berlin A."/>
            <person name="Borenstein D."/>
            <person name="Chapman S.B."/>
            <person name="Chen Z."/>
            <person name="Engels R."/>
            <person name="Freedman E."/>
            <person name="Gellesch M."/>
            <person name="Goldberg J."/>
            <person name="Griggs A."/>
            <person name="Gujja S."/>
            <person name="Heilman E.R."/>
            <person name="Heiman D.I."/>
            <person name="Howarth C."/>
            <person name="Jen D."/>
            <person name="Larson L."/>
            <person name="Mehta T."/>
            <person name="Neiman D."/>
            <person name="Park D."/>
            <person name="Pearson M."/>
            <person name="Roberts A."/>
            <person name="Saif S."/>
            <person name="Shea T."/>
            <person name="Shenoy N."/>
            <person name="Sisk P."/>
            <person name="Stolte C."/>
            <person name="Sykes S."/>
            <person name="Walk T."/>
            <person name="White J."/>
            <person name="Yandava C."/>
            <person name="Haas B."/>
            <person name="Henn M.R."/>
            <person name="Nusbaum C."/>
            <person name="Birren B."/>
        </authorList>
    </citation>
    <scope>NUCLEOTIDE SEQUENCE [LARGE SCALE GENOMIC DNA]</scope>
    <source>
        <strain evidence="2">HB3</strain>
    </source>
</reference>
<evidence type="ECO:0000256" key="1">
    <source>
        <dbReference type="SAM" id="Phobius"/>
    </source>
</evidence>
<dbReference type="OMA" id="MKLENNM"/>
<name>A0A0L7KJT9_PLAFX</name>